<dbReference type="InterPro" id="IPR032466">
    <property type="entry name" value="Metal_Hydrolase"/>
</dbReference>
<dbReference type="KEGG" id="cna:AB433_11765"/>
<dbReference type="Pfam" id="PF01244">
    <property type="entry name" value="Peptidase_M19"/>
    <property type="match status" value="1"/>
</dbReference>
<dbReference type="PATRIC" id="fig|1348774.3.peg.2475"/>
<dbReference type="Proteomes" id="UP000035287">
    <property type="component" value="Chromosome"/>
</dbReference>
<dbReference type="GO" id="GO:0070573">
    <property type="term" value="F:metallodipeptidase activity"/>
    <property type="evidence" value="ECO:0007669"/>
    <property type="project" value="InterPro"/>
</dbReference>
<dbReference type="PANTHER" id="PTHR10443:SF12">
    <property type="entry name" value="DIPEPTIDASE"/>
    <property type="match status" value="1"/>
</dbReference>
<sequence>MAIAAPLALIAGCATVEESAPDAPDAEAVHRDLLTLDTHLDTPINFGRPGWSFADSHDPATEIAQVDLGRMAEGALDGGFFVIFTAQGPLTEKGYADALDFARKRSDTIDREMALHSAMIGQATTAKEVRALNDAGKLIALKSMENSYPLGTDIGLLREFYDRGVRMAGPVHSKVNQFADSAEDAPVWNGLSPLGREWVAEMNRLGIVIDASHSSDATLDDMLSLSKAPIILSHSSPRWAHDLPRNIGDDRVRRIAKAGGAVCMSTIYLSDVSMGKRRAELFDRYDSISVMTPAEQAEFIAQWHALDAVDPLWATTFDEYMTALLHLIDVAGVDHVCFGADFDGGGGIAGLDDVSDLPKITARLLDAGFTPDQIGKMTGGNVLRILAAAEAAAE</sequence>
<dbReference type="EMBL" id="CP011770">
    <property type="protein sequence ID" value="AKM11784.1"/>
    <property type="molecule type" value="Genomic_DNA"/>
</dbReference>
<dbReference type="STRING" id="1348774.AB433_11765"/>
<dbReference type="GO" id="GO:0006508">
    <property type="term" value="P:proteolysis"/>
    <property type="evidence" value="ECO:0007669"/>
    <property type="project" value="InterPro"/>
</dbReference>
<dbReference type="Gene3D" id="3.20.20.140">
    <property type="entry name" value="Metal-dependent hydrolases"/>
    <property type="match status" value="1"/>
</dbReference>
<dbReference type="InterPro" id="IPR008257">
    <property type="entry name" value="Pept_M19"/>
</dbReference>
<keyword evidence="2" id="KW-1185">Reference proteome</keyword>
<evidence type="ECO:0000313" key="1">
    <source>
        <dbReference type="EMBL" id="AKM11784.1"/>
    </source>
</evidence>
<name>A0A0G3XM89_9SPHN</name>
<dbReference type="PROSITE" id="PS51365">
    <property type="entry name" value="RENAL_DIPEPTIDASE_2"/>
    <property type="match status" value="1"/>
</dbReference>
<accession>A0A0G3XM89</accession>
<proteinExistence type="predicted"/>
<gene>
    <name evidence="1" type="ORF">AB433_11765</name>
</gene>
<reference evidence="1 2" key="1">
    <citation type="submission" date="2015-06" db="EMBL/GenBank/DDBJ databases">
        <authorList>
            <person name="Zeng Y."/>
            <person name="Huang Y."/>
        </authorList>
    </citation>
    <scope>NUCLEOTIDE SEQUENCE [LARGE SCALE GENOMIC DNA]</scope>
    <source>
        <strain evidence="1 2">PQ-2</strain>
    </source>
</reference>
<organism evidence="1 2">
    <name type="scientific">Croceicoccus naphthovorans</name>
    <dbReference type="NCBI Taxonomy" id="1348774"/>
    <lineage>
        <taxon>Bacteria</taxon>
        <taxon>Pseudomonadati</taxon>
        <taxon>Pseudomonadota</taxon>
        <taxon>Alphaproteobacteria</taxon>
        <taxon>Sphingomonadales</taxon>
        <taxon>Erythrobacteraceae</taxon>
        <taxon>Croceicoccus</taxon>
    </lineage>
</organism>
<dbReference type="OrthoDB" id="9804920at2"/>
<protein>
    <submittedName>
        <fullName evidence="1">Peptidase M19</fullName>
    </submittedName>
</protein>
<dbReference type="AlphaFoldDB" id="A0A0G3XM89"/>
<dbReference type="PANTHER" id="PTHR10443">
    <property type="entry name" value="MICROSOMAL DIPEPTIDASE"/>
    <property type="match status" value="1"/>
</dbReference>
<evidence type="ECO:0000313" key="2">
    <source>
        <dbReference type="Proteomes" id="UP000035287"/>
    </source>
</evidence>
<dbReference type="SUPFAM" id="SSF51556">
    <property type="entry name" value="Metallo-dependent hydrolases"/>
    <property type="match status" value="1"/>
</dbReference>